<comment type="catalytic activity">
    <reaction evidence="7">
        <text>diphosphate + H2O = 2 phosphate + H(+)</text>
        <dbReference type="Rhea" id="RHEA:24576"/>
        <dbReference type="ChEBI" id="CHEBI:15377"/>
        <dbReference type="ChEBI" id="CHEBI:15378"/>
        <dbReference type="ChEBI" id="CHEBI:33019"/>
        <dbReference type="ChEBI" id="CHEBI:43474"/>
        <dbReference type="EC" id="3.6.1.1"/>
    </reaction>
</comment>
<dbReference type="SMART" id="SM01131">
    <property type="entry name" value="DHHA2"/>
    <property type="match status" value="1"/>
</dbReference>
<dbReference type="NCBIfam" id="NF011442">
    <property type="entry name" value="PRK14869.1-4"/>
    <property type="match status" value="1"/>
</dbReference>
<evidence type="ECO:0000259" key="9">
    <source>
        <dbReference type="PROSITE" id="PS51371"/>
    </source>
</evidence>
<keyword evidence="5" id="KW-0464">Manganese</keyword>
<organism evidence="10 11">
    <name type="scientific">Isachenkonia alkalipeptolytica</name>
    <dbReference type="NCBI Taxonomy" id="2565777"/>
    <lineage>
        <taxon>Bacteria</taxon>
        <taxon>Bacillati</taxon>
        <taxon>Bacillota</taxon>
        <taxon>Clostridia</taxon>
        <taxon>Eubacteriales</taxon>
        <taxon>Clostridiaceae</taxon>
        <taxon>Isachenkonia</taxon>
    </lineage>
</organism>
<dbReference type="PANTHER" id="PTHR12112">
    <property type="entry name" value="BNIP - RELATED"/>
    <property type="match status" value="1"/>
</dbReference>
<evidence type="ECO:0000313" key="11">
    <source>
        <dbReference type="Proteomes" id="UP000449710"/>
    </source>
</evidence>
<dbReference type="Pfam" id="PF01368">
    <property type="entry name" value="DHH"/>
    <property type="match status" value="2"/>
</dbReference>
<keyword evidence="8" id="KW-0129">CBS domain</keyword>
<evidence type="ECO:0000256" key="5">
    <source>
        <dbReference type="ARBA" id="ARBA00023211"/>
    </source>
</evidence>
<dbReference type="InterPro" id="IPR038763">
    <property type="entry name" value="DHH_sf"/>
</dbReference>
<evidence type="ECO:0000256" key="1">
    <source>
        <dbReference type="ARBA" id="ARBA00001936"/>
    </source>
</evidence>
<evidence type="ECO:0000256" key="4">
    <source>
        <dbReference type="ARBA" id="ARBA00022801"/>
    </source>
</evidence>
<keyword evidence="3" id="KW-0479">Metal-binding</keyword>
<dbReference type="NCBIfam" id="NF011443">
    <property type="entry name" value="PRK14869.1-5"/>
    <property type="match status" value="1"/>
</dbReference>
<dbReference type="SUPFAM" id="SSF75138">
    <property type="entry name" value="HprK N-terminal domain-like"/>
    <property type="match status" value="1"/>
</dbReference>
<dbReference type="EC" id="3.6.1.1" evidence="2"/>
<dbReference type="Pfam" id="PF02833">
    <property type="entry name" value="DHHA2"/>
    <property type="match status" value="1"/>
</dbReference>
<dbReference type="PANTHER" id="PTHR12112:SF22">
    <property type="entry name" value="MANGANESE-DEPENDENT INORGANIC PYROPHOSPHATASE-RELATED"/>
    <property type="match status" value="1"/>
</dbReference>
<comment type="cofactor">
    <cofactor evidence="1">
        <name>Mn(2+)</name>
        <dbReference type="ChEBI" id="CHEBI:29035"/>
    </cofactor>
</comment>
<evidence type="ECO:0000256" key="7">
    <source>
        <dbReference type="ARBA" id="ARBA00047820"/>
    </source>
</evidence>
<dbReference type="SUPFAM" id="SSF64182">
    <property type="entry name" value="DHH phosphoesterases"/>
    <property type="match status" value="1"/>
</dbReference>
<dbReference type="InterPro" id="IPR028979">
    <property type="entry name" value="Ser_kin/Pase_Hpr-like_N_sf"/>
</dbReference>
<sequence>MSTLIFGHKNPDTDSVVSAISLSYLKTQLGYETMPCILDPINKETAFVLDYFQLEIPQQIDNVKVQVKDLDFHITEGIKESTSILSAYNLMDKEKIATLAIVNQLGELLGIVSIKDIAVSLITGDFRKLETSMDNLISDLDGNLLSKGLWYFRGNVSVIDDYHKTIRGLLGPEDIIIVGDRYDIIEYAIESNVQLIVVTGNREIPEKFLIRAQEQNIAMISVPYDSLYTTRVIDQCNYISKIMRSTNITRFSNRDYLDDVKETMSQSHYRNYPVVNQDKKFLGFVGRKHILNPKRKKAILVDHNEYAQSAEGLEESEILEIIDHHKLGDISTAMPISFRNNPVGSTATIVYSMFRENQVKIPVSISGILLSGILSDTLSFRSPTTTPADQAAVKSLNEILNYDLENYAMKMFKAGTSLEGQSIDEIFYKDYKEFNLNFYKAGISQVFTLDIEEVFRQKEEFLAFINQTHKKENHDITLLLITDILKEGSYILYASKKTNIISTAFNIPKKQGGFIPGVVSRKKQVLPRLINAIELME</sequence>
<dbReference type="Proteomes" id="UP000449710">
    <property type="component" value="Unassembled WGS sequence"/>
</dbReference>
<dbReference type="Gene3D" id="3.40.1390.20">
    <property type="entry name" value="HprK N-terminal domain-like"/>
    <property type="match status" value="1"/>
</dbReference>
<dbReference type="InterPro" id="IPR000644">
    <property type="entry name" value="CBS_dom"/>
</dbReference>
<dbReference type="GO" id="GO:0005737">
    <property type="term" value="C:cytoplasm"/>
    <property type="evidence" value="ECO:0007669"/>
    <property type="project" value="InterPro"/>
</dbReference>
<dbReference type="InterPro" id="IPR038222">
    <property type="entry name" value="DHHA2_dom_sf"/>
</dbReference>
<dbReference type="InterPro" id="IPR010766">
    <property type="entry name" value="DRTGG"/>
</dbReference>
<dbReference type="RefSeq" id="WP_160721170.1">
    <property type="nucleotide sequence ID" value="NZ_SUMG01000008.1"/>
</dbReference>
<name>A0AA43XM67_9CLOT</name>
<protein>
    <recommendedName>
        <fullName evidence="2">inorganic diphosphatase</fullName>
        <ecNumber evidence="2">3.6.1.1</ecNumber>
    </recommendedName>
    <alternativeName>
        <fullName evidence="6">Pyrophosphate phospho-hydrolase</fullName>
    </alternativeName>
</protein>
<evidence type="ECO:0000313" key="10">
    <source>
        <dbReference type="EMBL" id="NBG88505.1"/>
    </source>
</evidence>
<keyword evidence="4 10" id="KW-0378">Hydrolase</keyword>
<dbReference type="AlphaFoldDB" id="A0AA43XM67"/>
<dbReference type="InterPro" id="IPR004097">
    <property type="entry name" value="DHHA2"/>
</dbReference>
<evidence type="ECO:0000256" key="2">
    <source>
        <dbReference type="ARBA" id="ARBA00012146"/>
    </source>
</evidence>
<dbReference type="Gene3D" id="3.90.1640.10">
    <property type="entry name" value="inorganic pyrophosphatase (n-terminal core)"/>
    <property type="match status" value="2"/>
</dbReference>
<dbReference type="PROSITE" id="PS51371">
    <property type="entry name" value="CBS"/>
    <property type="match status" value="1"/>
</dbReference>
<dbReference type="Gene3D" id="3.10.310.20">
    <property type="entry name" value="DHHA2 domain"/>
    <property type="match status" value="1"/>
</dbReference>
<comment type="caution">
    <text evidence="10">The sequence shown here is derived from an EMBL/GenBank/DDBJ whole genome shotgun (WGS) entry which is preliminary data.</text>
</comment>
<evidence type="ECO:0000256" key="8">
    <source>
        <dbReference type="PROSITE-ProRule" id="PRU00703"/>
    </source>
</evidence>
<dbReference type="Pfam" id="PF07085">
    <property type="entry name" value="DRTGG"/>
    <property type="match status" value="1"/>
</dbReference>
<dbReference type="FunFam" id="3.90.1640.10:FF:000001">
    <property type="entry name" value="Probable manganese-dependent inorganic pyrophosphatase"/>
    <property type="match status" value="1"/>
</dbReference>
<proteinExistence type="predicted"/>
<feature type="domain" description="CBS" evidence="9">
    <location>
        <begin position="243"/>
        <end position="301"/>
    </location>
</feature>
<gene>
    <name evidence="10" type="ORF">ISALK_08320</name>
</gene>
<dbReference type="InterPro" id="IPR001667">
    <property type="entry name" value="DDH_dom"/>
</dbReference>
<evidence type="ECO:0000256" key="3">
    <source>
        <dbReference type="ARBA" id="ARBA00022723"/>
    </source>
</evidence>
<accession>A0AA43XM67</accession>
<evidence type="ECO:0000256" key="6">
    <source>
        <dbReference type="ARBA" id="ARBA00032535"/>
    </source>
</evidence>
<dbReference type="NCBIfam" id="NF011440">
    <property type="entry name" value="PRK14869.1-2"/>
    <property type="match status" value="1"/>
</dbReference>
<reference evidence="10 11" key="1">
    <citation type="submission" date="2019-04" db="EMBL/GenBank/DDBJ databases">
        <title>Isachenkonia alkalipeptolytica gen. nov. sp. nov. a new anaerobic, alkiliphilic organothrophic bacterium capable to reduce synthesized ferrihydrite isolated from a soda lake.</title>
        <authorList>
            <person name="Toshchakov S.V."/>
            <person name="Zavarzina D.G."/>
            <person name="Zhilina T.N."/>
            <person name="Kostrikina N.A."/>
            <person name="Kublanov I.V."/>
        </authorList>
    </citation>
    <scope>NUCLEOTIDE SEQUENCE [LARGE SCALE GENOMIC DNA]</scope>
    <source>
        <strain evidence="10 11">Z-1701</strain>
    </source>
</reference>
<dbReference type="InterPro" id="IPR046342">
    <property type="entry name" value="CBS_dom_sf"/>
</dbReference>
<dbReference type="EMBL" id="SUMG01000008">
    <property type="protein sequence ID" value="NBG88505.1"/>
    <property type="molecule type" value="Genomic_DNA"/>
</dbReference>
<dbReference type="GO" id="GO:0004427">
    <property type="term" value="F:inorganic diphosphate phosphatase activity"/>
    <property type="evidence" value="ECO:0007669"/>
    <property type="project" value="UniProtKB-EC"/>
</dbReference>
<keyword evidence="11" id="KW-1185">Reference proteome</keyword>
<dbReference type="GO" id="GO:0046872">
    <property type="term" value="F:metal ion binding"/>
    <property type="evidence" value="ECO:0007669"/>
    <property type="project" value="UniProtKB-KW"/>
</dbReference>
<dbReference type="SUPFAM" id="SSF54631">
    <property type="entry name" value="CBS-domain pair"/>
    <property type="match status" value="1"/>
</dbReference>